<evidence type="ECO:0000313" key="2">
    <source>
        <dbReference type="EMBL" id="QHS91852.1"/>
    </source>
</evidence>
<dbReference type="EMBL" id="MN739165">
    <property type="protein sequence ID" value="QHS91852.1"/>
    <property type="molecule type" value="Genomic_DNA"/>
</dbReference>
<protein>
    <submittedName>
        <fullName evidence="2">Uncharacterized protein</fullName>
    </submittedName>
</protein>
<reference evidence="2" key="1">
    <citation type="journal article" date="2020" name="Nature">
        <title>Giant virus diversity and host interactions through global metagenomics.</title>
        <authorList>
            <person name="Schulz F."/>
            <person name="Roux S."/>
            <person name="Paez-Espino D."/>
            <person name="Jungbluth S."/>
            <person name="Walsh D.A."/>
            <person name="Denef V.J."/>
            <person name="McMahon K.D."/>
            <person name="Konstantinidis K.T."/>
            <person name="Eloe-Fadrosh E.A."/>
            <person name="Kyrpides N.C."/>
            <person name="Woyke T."/>
        </authorList>
    </citation>
    <scope>NUCLEOTIDE SEQUENCE</scope>
    <source>
        <strain evidence="2">GVMAG-M-3300013006-15</strain>
    </source>
</reference>
<sequence length="196" mass="22117">MDLSNESAINEMKEIAAYHKEQLAIAEKKIKELQPDVKSLVIAIETRNAYKRGWKKVVDEGLFDNVSNILEECYAYFISSGEMEDEFIAKAKNMMGKIGSLKWQNFTLEVIKYLHKRGSFYCDGEFDNFEDTAGGCDEITQDAVMNLIEESSDSSVPANPTVDPVIVHPSHLSPPSPIDKDSWDYNRGLQSTILQI</sequence>
<feature type="region of interest" description="Disordered" evidence="1">
    <location>
        <begin position="153"/>
        <end position="181"/>
    </location>
</feature>
<evidence type="ECO:0000256" key="1">
    <source>
        <dbReference type="SAM" id="MobiDB-lite"/>
    </source>
</evidence>
<name>A0A6C0BIK4_9ZZZZ</name>
<accession>A0A6C0BIK4</accession>
<dbReference type="AlphaFoldDB" id="A0A6C0BIK4"/>
<organism evidence="2">
    <name type="scientific">viral metagenome</name>
    <dbReference type="NCBI Taxonomy" id="1070528"/>
    <lineage>
        <taxon>unclassified sequences</taxon>
        <taxon>metagenomes</taxon>
        <taxon>organismal metagenomes</taxon>
    </lineage>
</organism>
<proteinExistence type="predicted"/>